<evidence type="ECO:0000313" key="14">
    <source>
        <dbReference type="EMBL" id="MFC3675410.1"/>
    </source>
</evidence>
<dbReference type="SMART" id="SM00388">
    <property type="entry name" value="HisKA"/>
    <property type="match status" value="1"/>
</dbReference>
<dbReference type="InterPro" id="IPR000700">
    <property type="entry name" value="PAS-assoc_C"/>
</dbReference>
<dbReference type="PROSITE" id="PS50112">
    <property type="entry name" value="PAS"/>
    <property type="match status" value="1"/>
</dbReference>
<dbReference type="SUPFAM" id="SSF55785">
    <property type="entry name" value="PYP-like sensor domain (PAS domain)"/>
    <property type="match status" value="1"/>
</dbReference>
<comment type="catalytic activity">
    <reaction evidence="1">
        <text>ATP + protein L-histidine = ADP + protein N-phospho-L-histidine.</text>
        <dbReference type="EC" id="2.7.13.3"/>
    </reaction>
</comment>
<dbReference type="SMART" id="SM00091">
    <property type="entry name" value="PAS"/>
    <property type="match status" value="1"/>
</dbReference>
<dbReference type="InterPro" id="IPR013767">
    <property type="entry name" value="PAS_fold"/>
</dbReference>
<evidence type="ECO:0000256" key="3">
    <source>
        <dbReference type="ARBA" id="ARBA00022553"/>
    </source>
</evidence>
<feature type="domain" description="PAS" evidence="12">
    <location>
        <begin position="64"/>
        <end position="117"/>
    </location>
</feature>
<evidence type="ECO:0000256" key="5">
    <source>
        <dbReference type="ARBA" id="ARBA00022741"/>
    </source>
</evidence>
<feature type="region of interest" description="Disordered" evidence="9">
    <location>
        <begin position="420"/>
        <end position="441"/>
    </location>
</feature>
<dbReference type="PANTHER" id="PTHR43065:SF42">
    <property type="entry name" value="TWO-COMPONENT SENSOR PPRA"/>
    <property type="match status" value="1"/>
</dbReference>
<dbReference type="Pfam" id="PF02518">
    <property type="entry name" value="HATPase_c"/>
    <property type="match status" value="1"/>
</dbReference>
<evidence type="ECO:0000256" key="1">
    <source>
        <dbReference type="ARBA" id="ARBA00000085"/>
    </source>
</evidence>
<comment type="caution">
    <text evidence="14">The sequence shown here is derived from an EMBL/GenBank/DDBJ whole genome shotgun (WGS) entry which is preliminary data.</text>
</comment>
<dbReference type="InterPro" id="IPR005467">
    <property type="entry name" value="His_kinase_dom"/>
</dbReference>
<feature type="transmembrane region" description="Helical" evidence="10">
    <location>
        <begin position="7"/>
        <end position="27"/>
    </location>
</feature>
<feature type="domain" description="PAC" evidence="13">
    <location>
        <begin position="141"/>
        <end position="191"/>
    </location>
</feature>
<dbReference type="PANTHER" id="PTHR43065">
    <property type="entry name" value="SENSOR HISTIDINE KINASE"/>
    <property type="match status" value="1"/>
</dbReference>
<keyword evidence="10" id="KW-0472">Membrane</keyword>
<dbReference type="CDD" id="cd00130">
    <property type="entry name" value="PAS"/>
    <property type="match status" value="1"/>
</dbReference>
<feature type="domain" description="Histidine kinase" evidence="11">
    <location>
        <begin position="211"/>
        <end position="425"/>
    </location>
</feature>
<organism evidence="14 15">
    <name type="scientific">Ferrovibrio xuzhouensis</name>
    <dbReference type="NCBI Taxonomy" id="1576914"/>
    <lineage>
        <taxon>Bacteria</taxon>
        <taxon>Pseudomonadati</taxon>
        <taxon>Pseudomonadota</taxon>
        <taxon>Alphaproteobacteria</taxon>
        <taxon>Rhodospirillales</taxon>
        <taxon>Rhodospirillaceae</taxon>
        <taxon>Ferrovibrio</taxon>
    </lineage>
</organism>
<dbReference type="NCBIfam" id="TIGR00229">
    <property type="entry name" value="sensory_box"/>
    <property type="match status" value="1"/>
</dbReference>
<keyword evidence="7" id="KW-0067">ATP-binding</keyword>
<sequence>MKLSQWSGSLVMAAVAAAGLVLSFVAYEASGGWAWLVIGLLLTGALLLAFGISFRATARAERRAAERFRAVIDNAHDAIIAINAQGRIETFNPAAERIFGYNPDEVIGRNVHVLMPEPYHGEHDGYLHNYVTTGKAKIIGTGREVEARHKDGRVFPIDLSVGEMSGASGRGFIGIIRDITERHEAKSRERELTAELVHISRLSAMGELASSLAHELNQPLTAIMNYAEAARQIAETAGPAVPAKVPEFLGKAVAQAERAGQIIRRLRSFVEKGPVERSPEDLNRVVIDASNLAAIGARVDGIRVQFDLDDGLPPVSIDKIQIQQVVVNLVRNAVEVLRDADRRELVISTRAEGGGLEVAICDTGPGIAPEIAERLFTPFVTSKQDGMGIGLSISSSIVEAHDGRLWAEPNPDGGTVFRFRLPGQPAGEKTADEQTGEGAGP</sequence>
<dbReference type="CDD" id="cd00082">
    <property type="entry name" value="HisKA"/>
    <property type="match status" value="1"/>
</dbReference>
<evidence type="ECO:0000256" key="8">
    <source>
        <dbReference type="ARBA" id="ARBA00023012"/>
    </source>
</evidence>
<evidence type="ECO:0000313" key="15">
    <source>
        <dbReference type="Proteomes" id="UP001595711"/>
    </source>
</evidence>
<evidence type="ECO:0000256" key="7">
    <source>
        <dbReference type="ARBA" id="ARBA00022840"/>
    </source>
</evidence>
<dbReference type="Gene3D" id="3.30.450.20">
    <property type="entry name" value="PAS domain"/>
    <property type="match status" value="1"/>
</dbReference>
<keyword evidence="3" id="KW-0597">Phosphoprotein</keyword>
<dbReference type="InterPro" id="IPR000014">
    <property type="entry name" value="PAS"/>
</dbReference>
<dbReference type="InterPro" id="IPR003661">
    <property type="entry name" value="HisK_dim/P_dom"/>
</dbReference>
<accession>A0ABV7VD34</accession>
<evidence type="ECO:0000256" key="6">
    <source>
        <dbReference type="ARBA" id="ARBA00022777"/>
    </source>
</evidence>
<dbReference type="InterPro" id="IPR003594">
    <property type="entry name" value="HATPase_dom"/>
</dbReference>
<keyword evidence="10" id="KW-0812">Transmembrane</keyword>
<keyword evidence="5" id="KW-0547">Nucleotide-binding</keyword>
<dbReference type="SMART" id="SM00387">
    <property type="entry name" value="HATPase_c"/>
    <property type="match status" value="1"/>
</dbReference>
<dbReference type="PROSITE" id="PS50113">
    <property type="entry name" value="PAC"/>
    <property type="match status" value="1"/>
</dbReference>
<keyword evidence="6" id="KW-0418">Kinase</keyword>
<feature type="transmembrane region" description="Helical" evidence="10">
    <location>
        <begin position="33"/>
        <end position="54"/>
    </location>
</feature>
<dbReference type="InterPro" id="IPR004358">
    <property type="entry name" value="Sig_transdc_His_kin-like_C"/>
</dbReference>
<evidence type="ECO:0000256" key="9">
    <source>
        <dbReference type="SAM" id="MobiDB-lite"/>
    </source>
</evidence>
<keyword evidence="15" id="KW-1185">Reference proteome</keyword>
<dbReference type="Pfam" id="PF00989">
    <property type="entry name" value="PAS"/>
    <property type="match status" value="1"/>
</dbReference>
<keyword evidence="10" id="KW-1133">Transmembrane helix</keyword>
<evidence type="ECO:0000256" key="2">
    <source>
        <dbReference type="ARBA" id="ARBA00012438"/>
    </source>
</evidence>
<dbReference type="PRINTS" id="PR00344">
    <property type="entry name" value="BCTRLSENSOR"/>
</dbReference>
<dbReference type="RefSeq" id="WP_379723933.1">
    <property type="nucleotide sequence ID" value="NZ_JBHRYJ010000001.1"/>
</dbReference>
<gene>
    <name evidence="14" type="ORF">ACFOOQ_07640</name>
</gene>
<keyword evidence="8" id="KW-0902">Two-component regulatory system</keyword>
<dbReference type="InterPro" id="IPR035965">
    <property type="entry name" value="PAS-like_dom_sf"/>
</dbReference>
<evidence type="ECO:0000259" key="12">
    <source>
        <dbReference type="PROSITE" id="PS50112"/>
    </source>
</evidence>
<dbReference type="Proteomes" id="UP001595711">
    <property type="component" value="Unassembled WGS sequence"/>
</dbReference>
<protein>
    <recommendedName>
        <fullName evidence="2">histidine kinase</fullName>
        <ecNumber evidence="2">2.7.13.3</ecNumber>
    </recommendedName>
</protein>
<proteinExistence type="predicted"/>
<evidence type="ECO:0000259" key="13">
    <source>
        <dbReference type="PROSITE" id="PS50113"/>
    </source>
</evidence>
<evidence type="ECO:0000256" key="10">
    <source>
        <dbReference type="SAM" id="Phobius"/>
    </source>
</evidence>
<dbReference type="PROSITE" id="PS50109">
    <property type="entry name" value="HIS_KIN"/>
    <property type="match status" value="1"/>
</dbReference>
<dbReference type="Gene3D" id="3.30.565.10">
    <property type="entry name" value="Histidine kinase-like ATPase, C-terminal domain"/>
    <property type="match status" value="1"/>
</dbReference>
<evidence type="ECO:0000256" key="4">
    <source>
        <dbReference type="ARBA" id="ARBA00022679"/>
    </source>
</evidence>
<dbReference type="InterPro" id="IPR036890">
    <property type="entry name" value="HATPase_C_sf"/>
</dbReference>
<dbReference type="InterPro" id="IPR036097">
    <property type="entry name" value="HisK_dim/P_sf"/>
</dbReference>
<dbReference type="SUPFAM" id="SSF47384">
    <property type="entry name" value="Homodimeric domain of signal transducing histidine kinase"/>
    <property type="match status" value="1"/>
</dbReference>
<reference evidence="15" key="1">
    <citation type="journal article" date="2019" name="Int. J. Syst. Evol. Microbiol.">
        <title>The Global Catalogue of Microorganisms (GCM) 10K type strain sequencing project: providing services to taxonomists for standard genome sequencing and annotation.</title>
        <authorList>
            <consortium name="The Broad Institute Genomics Platform"/>
            <consortium name="The Broad Institute Genome Sequencing Center for Infectious Disease"/>
            <person name="Wu L."/>
            <person name="Ma J."/>
        </authorList>
    </citation>
    <scope>NUCLEOTIDE SEQUENCE [LARGE SCALE GENOMIC DNA]</scope>
    <source>
        <strain evidence="15">KCTC 42182</strain>
    </source>
</reference>
<dbReference type="EC" id="2.7.13.3" evidence="2"/>
<dbReference type="Gene3D" id="6.10.250.2580">
    <property type="match status" value="1"/>
</dbReference>
<keyword evidence="4" id="KW-0808">Transferase</keyword>
<dbReference type="Gene3D" id="1.10.287.130">
    <property type="match status" value="1"/>
</dbReference>
<dbReference type="EMBL" id="JBHRYJ010000001">
    <property type="protein sequence ID" value="MFC3675410.1"/>
    <property type="molecule type" value="Genomic_DNA"/>
</dbReference>
<dbReference type="Pfam" id="PF00512">
    <property type="entry name" value="HisKA"/>
    <property type="match status" value="1"/>
</dbReference>
<evidence type="ECO:0000259" key="11">
    <source>
        <dbReference type="PROSITE" id="PS50109"/>
    </source>
</evidence>
<dbReference type="SUPFAM" id="SSF55874">
    <property type="entry name" value="ATPase domain of HSP90 chaperone/DNA topoisomerase II/histidine kinase"/>
    <property type="match status" value="1"/>
</dbReference>
<name>A0ABV7VD34_9PROT</name>